<organism evidence="14 15">
    <name type="scientific">Halalkalibacillus sediminis</name>
    <dbReference type="NCBI Taxonomy" id="2018042"/>
    <lineage>
        <taxon>Bacteria</taxon>
        <taxon>Bacillati</taxon>
        <taxon>Bacillota</taxon>
        <taxon>Bacilli</taxon>
        <taxon>Bacillales</taxon>
        <taxon>Bacillaceae</taxon>
        <taxon>Halalkalibacillus</taxon>
    </lineage>
</organism>
<evidence type="ECO:0000256" key="9">
    <source>
        <dbReference type="ARBA" id="ARBA00058688"/>
    </source>
</evidence>
<dbReference type="InterPro" id="IPR014722">
    <property type="entry name" value="Rib_uL2_dom2"/>
</dbReference>
<keyword evidence="5 10" id="KW-0694">RNA-binding</keyword>
<dbReference type="InterPro" id="IPR008991">
    <property type="entry name" value="Translation_prot_SH3-like_sf"/>
</dbReference>
<evidence type="ECO:0000256" key="7">
    <source>
        <dbReference type="ARBA" id="ARBA00023274"/>
    </source>
</evidence>
<dbReference type="GO" id="GO:0019843">
    <property type="term" value="F:rRNA binding"/>
    <property type="evidence" value="ECO:0007669"/>
    <property type="project" value="UniProtKB-UniRule"/>
</dbReference>
<feature type="region of interest" description="Disordered" evidence="12">
    <location>
        <begin position="44"/>
        <end position="63"/>
    </location>
</feature>
<dbReference type="EMBL" id="PJNH01000005">
    <property type="protein sequence ID" value="PKR76586.1"/>
    <property type="molecule type" value="Genomic_DNA"/>
</dbReference>
<keyword evidence="4 10" id="KW-0699">rRNA-binding</keyword>
<dbReference type="Proteomes" id="UP000243524">
    <property type="component" value="Unassembled WGS sequence"/>
</dbReference>
<dbReference type="PROSITE" id="PS01108">
    <property type="entry name" value="RIBOSOMAL_L24"/>
    <property type="match status" value="1"/>
</dbReference>
<dbReference type="SUPFAM" id="SSF50104">
    <property type="entry name" value="Translation proteins SH3-like domain"/>
    <property type="match status" value="1"/>
</dbReference>
<evidence type="ECO:0000256" key="2">
    <source>
        <dbReference type="ARBA" id="ARBA00010618"/>
    </source>
</evidence>
<comment type="function">
    <text evidence="9 10">One of the proteins that surrounds the polypeptide exit tunnel on the outside of the subunit.</text>
</comment>
<evidence type="ECO:0000256" key="6">
    <source>
        <dbReference type="ARBA" id="ARBA00022980"/>
    </source>
</evidence>
<evidence type="ECO:0000256" key="10">
    <source>
        <dbReference type="HAMAP-Rule" id="MF_01326"/>
    </source>
</evidence>
<evidence type="ECO:0000256" key="5">
    <source>
        <dbReference type="ARBA" id="ARBA00022884"/>
    </source>
</evidence>
<dbReference type="Pfam" id="PF17136">
    <property type="entry name" value="ribosomal_L24"/>
    <property type="match status" value="1"/>
</dbReference>
<dbReference type="InterPro" id="IPR003256">
    <property type="entry name" value="Ribosomal_uL24"/>
</dbReference>
<dbReference type="Pfam" id="PF00467">
    <property type="entry name" value="KOW"/>
    <property type="match status" value="1"/>
</dbReference>
<dbReference type="AlphaFoldDB" id="A0A2I0QQI6"/>
<reference evidence="14 15" key="1">
    <citation type="submission" date="2017-06" db="EMBL/GenBank/DDBJ databases">
        <title>the draft geome sequence of Illustriluteabacillus marina B3227.</title>
        <authorList>
            <person name="He R.-H."/>
            <person name="Du Z.-J."/>
        </authorList>
    </citation>
    <scope>NUCLEOTIDE SEQUENCE [LARGE SCALE GENOMIC DNA]</scope>
    <source>
        <strain evidence="14 15">B3227</strain>
    </source>
</reference>
<evidence type="ECO:0000256" key="1">
    <source>
        <dbReference type="ARBA" id="ARBA00004072"/>
    </source>
</evidence>
<comment type="function">
    <text evidence="1 10">One of two assembly initiator proteins, it binds directly to the 5'-end of the 23S rRNA, where it nucleates assembly of the 50S subunit.</text>
</comment>
<dbReference type="InterPro" id="IPR057264">
    <property type="entry name" value="Ribosomal_uL24_C"/>
</dbReference>
<dbReference type="InterPro" id="IPR005824">
    <property type="entry name" value="KOW"/>
</dbReference>
<evidence type="ECO:0000256" key="8">
    <source>
        <dbReference type="ARBA" id="ARBA00035206"/>
    </source>
</evidence>
<keyword evidence="7 10" id="KW-0687">Ribonucleoprotein</keyword>
<dbReference type="PANTHER" id="PTHR12903">
    <property type="entry name" value="MITOCHONDRIAL RIBOSOMAL PROTEIN L24"/>
    <property type="match status" value="1"/>
</dbReference>
<dbReference type="RefSeq" id="WP_101332798.1">
    <property type="nucleotide sequence ID" value="NZ_PJNH01000005.1"/>
</dbReference>
<comment type="similarity">
    <text evidence="2 10 11">Belongs to the universal ribosomal protein uL24 family.</text>
</comment>
<evidence type="ECO:0000256" key="4">
    <source>
        <dbReference type="ARBA" id="ARBA00022730"/>
    </source>
</evidence>
<keyword evidence="15" id="KW-1185">Reference proteome</keyword>
<dbReference type="GO" id="GO:0003735">
    <property type="term" value="F:structural constituent of ribosome"/>
    <property type="evidence" value="ECO:0007669"/>
    <property type="project" value="InterPro"/>
</dbReference>
<dbReference type="OrthoDB" id="9807419at2"/>
<dbReference type="FunFam" id="2.30.30.30:FF:000004">
    <property type="entry name" value="50S ribosomal protein L24"/>
    <property type="match status" value="1"/>
</dbReference>
<dbReference type="GO" id="GO:1990904">
    <property type="term" value="C:ribonucleoprotein complex"/>
    <property type="evidence" value="ECO:0007669"/>
    <property type="project" value="UniProtKB-KW"/>
</dbReference>
<evidence type="ECO:0000313" key="14">
    <source>
        <dbReference type="EMBL" id="PKR76586.1"/>
    </source>
</evidence>
<evidence type="ECO:0000256" key="12">
    <source>
        <dbReference type="SAM" id="MobiDB-lite"/>
    </source>
</evidence>
<evidence type="ECO:0000259" key="13">
    <source>
        <dbReference type="SMART" id="SM00739"/>
    </source>
</evidence>
<protein>
    <recommendedName>
        <fullName evidence="8 10">Large ribosomal subunit protein uL24</fullName>
    </recommendedName>
</protein>
<name>A0A2I0QQI6_9BACI</name>
<dbReference type="InterPro" id="IPR041988">
    <property type="entry name" value="Ribosomal_uL24_KOW"/>
</dbReference>
<dbReference type="Gene3D" id="2.30.30.30">
    <property type="match status" value="1"/>
</dbReference>
<comment type="subunit">
    <text evidence="3 10">Part of the 50S ribosomal subunit.</text>
</comment>
<dbReference type="GO" id="GO:0005840">
    <property type="term" value="C:ribosome"/>
    <property type="evidence" value="ECO:0007669"/>
    <property type="project" value="UniProtKB-KW"/>
</dbReference>
<dbReference type="GO" id="GO:0006412">
    <property type="term" value="P:translation"/>
    <property type="evidence" value="ECO:0007669"/>
    <property type="project" value="UniProtKB-UniRule"/>
</dbReference>
<dbReference type="SMART" id="SM00739">
    <property type="entry name" value="KOW"/>
    <property type="match status" value="1"/>
</dbReference>
<feature type="domain" description="KOW" evidence="13">
    <location>
        <begin position="2"/>
        <end position="29"/>
    </location>
</feature>
<evidence type="ECO:0000256" key="3">
    <source>
        <dbReference type="ARBA" id="ARBA00011838"/>
    </source>
</evidence>
<dbReference type="NCBIfam" id="TIGR01079">
    <property type="entry name" value="rplX_bact"/>
    <property type="match status" value="1"/>
</dbReference>
<keyword evidence="6 10" id="KW-0689">Ribosomal protein</keyword>
<dbReference type="InterPro" id="IPR005825">
    <property type="entry name" value="Ribosomal_uL24_CS"/>
</dbReference>
<gene>
    <name evidence="10" type="primary">rplX</name>
    <name evidence="14" type="ORF">CEY16_14600</name>
</gene>
<comment type="caution">
    <text evidence="14">The sequence shown here is derived from an EMBL/GenBank/DDBJ whole genome shotgun (WGS) entry which is preliminary data.</text>
</comment>
<sequence length="103" mass="11227">MHVKKGDKVVVISGKDKGKEGAVLEAFPKKDRVLVEGVNYVKKHAKPSQENPQGGILTQEAPIHVSNVMPVDSKTGEPTRVGYEVRDGKKIRIAKKSGEPLDK</sequence>
<accession>A0A2I0QQI6</accession>
<evidence type="ECO:0000256" key="11">
    <source>
        <dbReference type="RuleBase" id="RU003477"/>
    </source>
</evidence>
<dbReference type="CDD" id="cd06089">
    <property type="entry name" value="KOW_RPL26"/>
    <property type="match status" value="1"/>
</dbReference>
<evidence type="ECO:0000313" key="15">
    <source>
        <dbReference type="Proteomes" id="UP000243524"/>
    </source>
</evidence>
<proteinExistence type="inferred from homology"/>
<dbReference type="HAMAP" id="MF_01326_B">
    <property type="entry name" value="Ribosomal_uL24_B"/>
    <property type="match status" value="1"/>
</dbReference>